<proteinExistence type="predicted"/>
<dbReference type="EMBL" id="JARBHB010000001">
    <property type="protein sequence ID" value="KAJ8895961.1"/>
    <property type="molecule type" value="Genomic_DNA"/>
</dbReference>
<evidence type="ECO:0000313" key="1">
    <source>
        <dbReference type="EMBL" id="KAJ8895961.1"/>
    </source>
</evidence>
<accession>A0ABQ9IH21</accession>
<comment type="caution">
    <text evidence="1">The sequence shown here is derived from an EMBL/GenBank/DDBJ whole genome shotgun (WGS) entry which is preliminary data.</text>
</comment>
<keyword evidence="2" id="KW-1185">Reference proteome</keyword>
<protein>
    <submittedName>
        <fullName evidence="1">Uncharacterized protein</fullName>
    </submittedName>
</protein>
<organism evidence="1 2">
    <name type="scientific">Dryococelus australis</name>
    <dbReference type="NCBI Taxonomy" id="614101"/>
    <lineage>
        <taxon>Eukaryota</taxon>
        <taxon>Metazoa</taxon>
        <taxon>Ecdysozoa</taxon>
        <taxon>Arthropoda</taxon>
        <taxon>Hexapoda</taxon>
        <taxon>Insecta</taxon>
        <taxon>Pterygota</taxon>
        <taxon>Neoptera</taxon>
        <taxon>Polyneoptera</taxon>
        <taxon>Phasmatodea</taxon>
        <taxon>Verophasmatodea</taxon>
        <taxon>Anareolatae</taxon>
        <taxon>Phasmatidae</taxon>
        <taxon>Eurycanthinae</taxon>
        <taxon>Dryococelus</taxon>
    </lineage>
</organism>
<evidence type="ECO:0000313" key="2">
    <source>
        <dbReference type="Proteomes" id="UP001159363"/>
    </source>
</evidence>
<gene>
    <name evidence="1" type="ORF">PR048_001302</name>
</gene>
<sequence length="135" mass="15465">MLDTTLCLPATMSFLGLLQQTQVFLKYSQKQFYVYLNQNPRVLLFAIGVATTKTFGRFDYWVGTEDTDNTSYQGTMFKLGYAKAWRLVSTAQNELEEARSQFDQVFTAAKMFASVMSRLLDENVEGNHSLEEENI</sequence>
<dbReference type="Proteomes" id="UP001159363">
    <property type="component" value="Chromosome 1"/>
</dbReference>
<reference evidence="1 2" key="1">
    <citation type="submission" date="2023-02" db="EMBL/GenBank/DDBJ databases">
        <title>LHISI_Scaffold_Assembly.</title>
        <authorList>
            <person name="Stuart O.P."/>
            <person name="Cleave R."/>
            <person name="Magrath M.J.L."/>
            <person name="Mikheyev A.S."/>
        </authorList>
    </citation>
    <scope>NUCLEOTIDE SEQUENCE [LARGE SCALE GENOMIC DNA]</scope>
    <source>
        <strain evidence="1">Daus_M_001</strain>
        <tissue evidence="1">Leg muscle</tissue>
    </source>
</reference>
<name>A0ABQ9IH21_9NEOP</name>